<dbReference type="InterPro" id="IPR040828">
    <property type="entry name" value="pPIWI_RE_REase"/>
</dbReference>
<evidence type="ECO:0000259" key="2">
    <source>
        <dbReference type="Pfam" id="PF18156"/>
    </source>
</evidence>
<evidence type="ECO:0008006" key="5">
    <source>
        <dbReference type="Google" id="ProtNLM"/>
    </source>
</evidence>
<dbReference type="EMBL" id="AP018365">
    <property type="protein sequence ID" value="BBA99014.1"/>
    <property type="molecule type" value="Genomic_DNA"/>
</dbReference>
<accession>A0A7U3UUI5</accession>
<evidence type="ECO:0000259" key="1">
    <source>
        <dbReference type="Pfam" id="PF18154"/>
    </source>
</evidence>
<gene>
    <name evidence="3" type="ORF">RVR_5463</name>
</gene>
<dbReference type="InterPro" id="IPR041191">
    <property type="entry name" value="pPIWI_RE_Y"/>
</dbReference>
<evidence type="ECO:0000313" key="4">
    <source>
        <dbReference type="Proteomes" id="UP000595703"/>
    </source>
</evidence>
<reference evidence="3 4" key="1">
    <citation type="journal article" date="2010" name="J. Bacteriol.">
        <title>Biochemical characterization of a novel indole prenyltransferase from Streptomyces sp. SN-593.</title>
        <authorList>
            <person name="Takahashi S."/>
            <person name="Takagi H."/>
            <person name="Toyoda A."/>
            <person name="Uramoto M."/>
            <person name="Nogawa T."/>
            <person name="Ueki M."/>
            <person name="Sakaki Y."/>
            <person name="Osada H."/>
        </authorList>
    </citation>
    <scope>NUCLEOTIDE SEQUENCE [LARGE SCALE GENOMIC DNA]</scope>
    <source>
        <strain evidence="3 4">SN-593</strain>
    </source>
</reference>
<dbReference type="RefSeq" id="WP_202235061.1">
    <property type="nucleotide sequence ID" value="NZ_AP018365.1"/>
</dbReference>
<reference evidence="3 4" key="4">
    <citation type="journal article" date="2020" name="Sci. Rep.">
        <title>beta-carboline chemical signals induce reveromycin production through a LuxR family regulator in Streptomyces sp. SN-593.</title>
        <authorList>
            <person name="Panthee S."/>
            <person name="Kito N."/>
            <person name="Hayashi T."/>
            <person name="Shimizu T."/>
            <person name="Ishikawa J."/>
            <person name="Hamamoto H."/>
            <person name="Osada H."/>
            <person name="Takahashi S."/>
        </authorList>
    </citation>
    <scope>NUCLEOTIDE SEQUENCE [LARGE SCALE GENOMIC DNA]</scope>
    <source>
        <strain evidence="3 4">SN-593</strain>
    </source>
</reference>
<evidence type="ECO:0000313" key="3">
    <source>
        <dbReference type="EMBL" id="BBA99014.1"/>
    </source>
</evidence>
<dbReference type="AlphaFoldDB" id="A0A7U3UUI5"/>
<proteinExistence type="predicted"/>
<dbReference type="KEGG" id="arev:RVR_5463"/>
<organism evidence="3 4">
    <name type="scientific">Actinacidiphila reveromycinica</name>
    <dbReference type="NCBI Taxonomy" id="659352"/>
    <lineage>
        <taxon>Bacteria</taxon>
        <taxon>Bacillati</taxon>
        <taxon>Actinomycetota</taxon>
        <taxon>Actinomycetes</taxon>
        <taxon>Kitasatosporales</taxon>
        <taxon>Streptomycetaceae</taxon>
        <taxon>Actinacidiphila</taxon>
    </lineage>
</organism>
<dbReference type="Proteomes" id="UP000595703">
    <property type="component" value="Chromosome"/>
</dbReference>
<protein>
    <recommendedName>
        <fullName evidence="5">Fis family transcriptional regulator</fullName>
    </recommendedName>
</protein>
<dbReference type="Pfam" id="PF18156">
    <property type="entry name" value="pPIWI_RE_Y"/>
    <property type="match status" value="1"/>
</dbReference>
<sequence>MNDQPARSAPWSETDGVFLLRSVATAMVRLSDIASPGTFALPYPDEAQRALNNMVLNCLMLKARPPESLPHLVEWAAQRPLDRWPITLPPDAVPPGSLLLDKATRQPTQLCYEWAVDAEDSGARYSEQRYMAAASSRCREENYPEAYQAFRLLLVRRPVLTHRELTTIPAAADGDLGPLVDLMHDVYQPAPAGYLDRERRSYTACARCHTLLHLTTEDGLWCERQRCRNLDTVRRGREYQADDGGGVQLLIRPLRQWVSEPGAMETRLARQLTAIGADVELWPGFGAYGMRVRLPDDTVLAVDHKDWASPALLGRRATMPSPDPPYDRCVWVIPAARLRDQPAFRTTFERYRWSASPELMTDRELLRAARQLPETGRVGTRYADSGDEPTGGPF</sequence>
<keyword evidence="4" id="KW-1185">Reference proteome</keyword>
<feature type="domain" description="pPIWI-RE three-gene island" evidence="2">
    <location>
        <begin position="19"/>
        <end position="161"/>
    </location>
</feature>
<reference evidence="3 4" key="3">
    <citation type="journal article" date="2011" name="Nat. Chem. Biol.">
        <title>Reveromycin A biosynthesis uses RevG and RevJ for stereospecific spiroacetal formation.</title>
        <authorList>
            <person name="Takahashi S."/>
            <person name="Toyoda A."/>
            <person name="Sekiyama Y."/>
            <person name="Takagi H."/>
            <person name="Nogawa T."/>
            <person name="Uramoto M."/>
            <person name="Suzuki R."/>
            <person name="Koshino H."/>
            <person name="Kumano T."/>
            <person name="Panthee S."/>
            <person name="Dairi T."/>
            <person name="Ishikawa J."/>
            <person name="Ikeda H."/>
            <person name="Sakaki Y."/>
            <person name="Osada H."/>
        </authorList>
    </citation>
    <scope>NUCLEOTIDE SEQUENCE [LARGE SCALE GENOMIC DNA]</scope>
    <source>
        <strain evidence="3 4">SN-593</strain>
    </source>
</reference>
<feature type="domain" description="REase associating with pPIWI RE" evidence="1">
    <location>
        <begin position="262"/>
        <end position="371"/>
    </location>
</feature>
<dbReference type="Pfam" id="PF18154">
    <property type="entry name" value="pPIWI_RE_REase"/>
    <property type="match status" value="1"/>
</dbReference>
<reference evidence="3 4" key="2">
    <citation type="journal article" date="2011" name="J. Antibiot.">
        <title>Furaquinocins I and J: novel polyketide isoprenoid hybrid compounds from Streptomyces reveromyceticus SN-593.</title>
        <authorList>
            <person name="Panthee S."/>
            <person name="Takahashi S."/>
            <person name="Takagi H."/>
            <person name="Nogawa T."/>
            <person name="Oowada E."/>
            <person name="Uramoto M."/>
            <person name="Osada H."/>
        </authorList>
    </citation>
    <scope>NUCLEOTIDE SEQUENCE [LARGE SCALE GENOMIC DNA]</scope>
    <source>
        <strain evidence="3 4">SN-593</strain>
    </source>
</reference>
<name>A0A7U3UUI5_9ACTN</name>